<dbReference type="PROSITE" id="PS51014">
    <property type="entry name" value="COBK_CBIJ"/>
    <property type="match status" value="1"/>
</dbReference>
<evidence type="ECO:0000256" key="3">
    <source>
        <dbReference type="ARBA" id="ARBA00023002"/>
    </source>
</evidence>
<feature type="region of interest" description="Disordered" evidence="4">
    <location>
        <begin position="1"/>
        <end position="36"/>
    </location>
</feature>
<accession>A0A0D8B5Q3</accession>
<feature type="compositionally biased region" description="Low complexity" evidence="4">
    <location>
        <begin position="1"/>
        <end position="35"/>
    </location>
</feature>
<keyword evidence="6" id="KW-1185">Reference proteome</keyword>
<comment type="pathway">
    <text evidence="1">Cofactor biosynthesis; adenosylcobalamin biosynthesis.</text>
</comment>
<dbReference type="NCBIfam" id="NF005968">
    <property type="entry name" value="PRK08057.1-2"/>
    <property type="match status" value="1"/>
</dbReference>
<dbReference type="EC" id="1.3.1.54" evidence="5"/>
<dbReference type="AlphaFoldDB" id="A0A0D8B5Q3"/>
<dbReference type="EMBL" id="JYFN01000092">
    <property type="protein sequence ID" value="KJE19633.1"/>
    <property type="molecule type" value="Genomic_DNA"/>
</dbReference>
<reference evidence="6" key="1">
    <citation type="submission" date="2015-02" db="EMBL/GenBank/DDBJ databases">
        <title>Draft Genome of Frankia sp. CpI1-S.</title>
        <authorList>
            <person name="Oshone R.T."/>
            <person name="Ngom M."/>
            <person name="Ghodhbane-Gtari F."/>
            <person name="Gtari M."/>
            <person name="Morris K."/>
            <person name="Thomas K."/>
            <person name="Sen A."/>
            <person name="Tisa L.S."/>
        </authorList>
    </citation>
    <scope>NUCLEOTIDE SEQUENCE [LARGE SCALE GENOMIC DNA]</scope>
    <source>
        <strain evidence="6">CpI1-S</strain>
    </source>
</reference>
<dbReference type="Proteomes" id="UP000032545">
    <property type="component" value="Unassembled WGS sequence"/>
</dbReference>
<dbReference type="GO" id="GO:0009236">
    <property type="term" value="P:cobalamin biosynthetic process"/>
    <property type="evidence" value="ECO:0007669"/>
    <property type="project" value="UniProtKB-UniPathway"/>
</dbReference>
<comment type="caution">
    <text evidence="5">The sequence shown here is derived from an EMBL/GenBank/DDBJ whole genome shotgun (WGS) entry which is preliminary data.</text>
</comment>
<dbReference type="PATRIC" id="fig|1502723.3.peg.7026"/>
<organism evidence="5 6">
    <name type="scientific">Frankia torreyi</name>
    <dbReference type="NCBI Taxonomy" id="1856"/>
    <lineage>
        <taxon>Bacteria</taxon>
        <taxon>Bacillati</taxon>
        <taxon>Actinomycetota</taxon>
        <taxon>Actinomycetes</taxon>
        <taxon>Frankiales</taxon>
        <taxon>Frankiaceae</taxon>
        <taxon>Frankia</taxon>
    </lineage>
</organism>
<proteinExistence type="predicted"/>
<reference evidence="5 6" key="2">
    <citation type="journal article" date="2016" name="Genome Announc.">
        <title>Permanent Draft Genome Sequences for Two Variants of Frankia sp. Strain CpI1, the First Frankia Strain Isolated from Root Nodules of Comptonia peregrina.</title>
        <authorList>
            <person name="Oshone R."/>
            <person name="Hurst S.G.IV."/>
            <person name="Abebe-Akele F."/>
            <person name="Simpson S."/>
            <person name="Morris K."/>
            <person name="Thomas W.K."/>
            <person name="Tisa L.S."/>
        </authorList>
    </citation>
    <scope>NUCLEOTIDE SEQUENCE [LARGE SCALE GENOMIC DNA]</scope>
    <source>
        <strain evidence="6">CpI1-S</strain>
    </source>
</reference>
<keyword evidence="3 5" id="KW-0560">Oxidoreductase</keyword>
<dbReference type="Pfam" id="PF02571">
    <property type="entry name" value="CbiJ"/>
    <property type="match status" value="1"/>
</dbReference>
<dbReference type="UniPathway" id="UPA00148"/>
<evidence type="ECO:0000256" key="2">
    <source>
        <dbReference type="ARBA" id="ARBA00022573"/>
    </source>
</evidence>
<evidence type="ECO:0000256" key="1">
    <source>
        <dbReference type="ARBA" id="ARBA00004953"/>
    </source>
</evidence>
<sequence>MNGTDPAGSVPPGEAGEAAGGPTAAPSTRPALSARPAPPVPLRVLLLGGTGEARRLALALTEAGGFDVAYSLAGRVREPRVPPSCRVRIGGFGGPAGLAEQLRSERIDAVVDATHPFAARMSASAATAAAATGVPLLVLRRPGWTAQPGDDWRRVPSLPTLTDLIDRFVPPRRGTATDPCPRVFLTTGRSDLALFAGLHRPWFLARCVEAPTGALPPRLEVILDRGPFDVAGETALLRRYAIDVLVTKDSGGAMTAAKLTAARALGLPVIMVDRPPPPAGFPVVSDIAPATHWLTALATCRNAAAGASSGAVTA</sequence>
<dbReference type="InterPro" id="IPR003723">
    <property type="entry name" value="Precorrin-6x_reduct"/>
</dbReference>
<gene>
    <name evidence="5" type="ORF">FF36_06079</name>
</gene>
<dbReference type="GO" id="GO:0016994">
    <property type="term" value="F:precorrin-6A reductase activity"/>
    <property type="evidence" value="ECO:0007669"/>
    <property type="project" value="UniProtKB-EC"/>
</dbReference>
<dbReference type="PANTHER" id="PTHR36925:SF1">
    <property type="entry name" value="COBALT-PRECORRIN-6A REDUCTASE"/>
    <property type="match status" value="1"/>
</dbReference>
<keyword evidence="2" id="KW-0169">Cobalamin biosynthesis</keyword>
<name>A0A0D8B5Q3_9ACTN</name>
<evidence type="ECO:0000313" key="6">
    <source>
        <dbReference type="Proteomes" id="UP000032545"/>
    </source>
</evidence>
<dbReference type="NCBIfam" id="TIGR00715">
    <property type="entry name" value="precor6x_red"/>
    <property type="match status" value="1"/>
</dbReference>
<dbReference type="PANTHER" id="PTHR36925">
    <property type="entry name" value="COBALT-PRECORRIN-6A REDUCTASE"/>
    <property type="match status" value="1"/>
</dbReference>
<protein>
    <submittedName>
        <fullName evidence="5">Precorrin-6A reductase</fullName>
        <ecNumber evidence="5">1.3.1.54</ecNumber>
    </submittedName>
</protein>
<evidence type="ECO:0000256" key="4">
    <source>
        <dbReference type="SAM" id="MobiDB-lite"/>
    </source>
</evidence>
<evidence type="ECO:0000313" key="5">
    <source>
        <dbReference type="EMBL" id="KJE19633.1"/>
    </source>
</evidence>